<dbReference type="CDD" id="cd00038">
    <property type="entry name" value="CAP_ED"/>
    <property type="match status" value="1"/>
</dbReference>
<proteinExistence type="predicted"/>
<accession>A0A222FQL1</accession>
<dbReference type="InterPro" id="IPR000595">
    <property type="entry name" value="cNMP-bd_dom"/>
</dbReference>
<dbReference type="PANTHER" id="PTHR24567:SF74">
    <property type="entry name" value="HTH-TYPE TRANSCRIPTIONAL REGULATOR ARCR"/>
    <property type="match status" value="1"/>
</dbReference>
<dbReference type="Gene3D" id="2.60.120.10">
    <property type="entry name" value="Jelly Rolls"/>
    <property type="match status" value="1"/>
</dbReference>
<sequence length="266" mass="29682">MYLTNQPSTTIAQLLERIPALTQALIDGLELNQEVITLEGVDNLYDVFDQDKLFLIQDGALQLSHNGYSLVTFEEGDLIGITHSFSVPTPIFRTDEYVELVTIDRNEFLRHVYSDKRLLHYWSQYLITLNAILLNYLAEQHKEQTRPVAGFQNVQAGEVIIQQGDVADHVYTIISGSADVFVDGVKVGEIGEEEVFGAMAVFTGEARSATVTATSTSTIMAVPKEDFTLLIEAQPKAALNLIEDLARRISTMNQQLIEESEKKSQI</sequence>
<dbReference type="PANTHER" id="PTHR24567">
    <property type="entry name" value="CRP FAMILY TRANSCRIPTIONAL REGULATORY PROTEIN"/>
    <property type="match status" value="1"/>
</dbReference>
<dbReference type="OrthoDB" id="6978933at2"/>
<evidence type="ECO:0000313" key="3">
    <source>
        <dbReference type="Proteomes" id="UP000202440"/>
    </source>
</evidence>
<dbReference type="GO" id="GO:0005829">
    <property type="term" value="C:cytosol"/>
    <property type="evidence" value="ECO:0007669"/>
    <property type="project" value="TreeGrafter"/>
</dbReference>
<feature type="domain" description="Cyclic nucleotide-binding" evidence="1">
    <location>
        <begin position="133"/>
        <end position="248"/>
    </location>
</feature>
<dbReference type="Proteomes" id="UP000202440">
    <property type="component" value="Chromosome"/>
</dbReference>
<evidence type="ECO:0000313" key="2">
    <source>
        <dbReference type="EMBL" id="ASP40691.1"/>
    </source>
</evidence>
<dbReference type="Pfam" id="PF00027">
    <property type="entry name" value="cNMP_binding"/>
    <property type="match status" value="1"/>
</dbReference>
<dbReference type="PRINTS" id="PR00103">
    <property type="entry name" value="CAMPKINASE"/>
</dbReference>
<name>A0A222FQL1_9GAMM</name>
<dbReference type="PROSITE" id="PS50042">
    <property type="entry name" value="CNMP_BINDING_3"/>
    <property type="match status" value="1"/>
</dbReference>
<keyword evidence="3" id="KW-1185">Reference proteome</keyword>
<evidence type="ECO:0000259" key="1">
    <source>
        <dbReference type="PROSITE" id="PS50042"/>
    </source>
</evidence>
<dbReference type="InterPro" id="IPR018490">
    <property type="entry name" value="cNMP-bd_dom_sf"/>
</dbReference>
<dbReference type="RefSeq" id="WP_094061852.1">
    <property type="nucleotide sequence ID" value="NZ_CP022530.1"/>
</dbReference>
<dbReference type="KEGG" id="bsan:CHH28_19345"/>
<dbReference type="InterPro" id="IPR014710">
    <property type="entry name" value="RmlC-like_jellyroll"/>
</dbReference>
<dbReference type="SMART" id="SM00100">
    <property type="entry name" value="cNMP"/>
    <property type="match status" value="1"/>
</dbReference>
<dbReference type="InterPro" id="IPR050397">
    <property type="entry name" value="Env_Response_Regulators"/>
</dbReference>
<organism evidence="2 3">
    <name type="scientific">Bacterioplanes sanyensis</name>
    <dbReference type="NCBI Taxonomy" id="1249553"/>
    <lineage>
        <taxon>Bacteria</taxon>
        <taxon>Pseudomonadati</taxon>
        <taxon>Pseudomonadota</taxon>
        <taxon>Gammaproteobacteria</taxon>
        <taxon>Oceanospirillales</taxon>
        <taxon>Oceanospirillaceae</taxon>
        <taxon>Bacterioplanes</taxon>
    </lineage>
</organism>
<protein>
    <recommendedName>
        <fullName evidence="1">Cyclic nucleotide-binding domain-containing protein</fullName>
    </recommendedName>
</protein>
<dbReference type="AlphaFoldDB" id="A0A222FQL1"/>
<dbReference type="SUPFAM" id="SSF51206">
    <property type="entry name" value="cAMP-binding domain-like"/>
    <property type="match status" value="2"/>
</dbReference>
<reference evidence="2 3" key="1">
    <citation type="submission" date="2017-07" db="EMBL/GenBank/DDBJ databases">
        <title>Annotated genome sequence of Bacterioplanes sanyensis isolated from Red Sea.</title>
        <authorList>
            <person name="Rehman Z.U."/>
        </authorList>
    </citation>
    <scope>NUCLEOTIDE SEQUENCE [LARGE SCALE GENOMIC DNA]</scope>
    <source>
        <strain evidence="2 3">NV9</strain>
    </source>
</reference>
<gene>
    <name evidence="2" type="ORF">CHH28_19345</name>
</gene>
<dbReference type="GO" id="GO:0003700">
    <property type="term" value="F:DNA-binding transcription factor activity"/>
    <property type="evidence" value="ECO:0007669"/>
    <property type="project" value="TreeGrafter"/>
</dbReference>
<dbReference type="EMBL" id="CP022530">
    <property type="protein sequence ID" value="ASP40691.1"/>
    <property type="molecule type" value="Genomic_DNA"/>
</dbReference>